<dbReference type="PROSITE" id="PS00107">
    <property type="entry name" value="PROTEIN_KINASE_ATP"/>
    <property type="match status" value="1"/>
</dbReference>
<dbReference type="InterPro" id="IPR011009">
    <property type="entry name" value="Kinase-like_dom_sf"/>
</dbReference>
<dbReference type="InterPro" id="IPR011990">
    <property type="entry name" value="TPR-like_helical_dom_sf"/>
</dbReference>
<dbReference type="Gene3D" id="1.10.510.10">
    <property type="entry name" value="Transferase(Phosphotransferase) domain 1"/>
    <property type="match status" value="1"/>
</dbReference>
<dbReference type="Pfam" id="PF00069">
    <property type="entry name" value="Pkinase"/>
    <property type="match status" value="1"/>
</dbReference>
<dbReference type="SMART" id="SM00028">
    <property type="entry name" value="TPR"/>
    <property type="match status" value="9"/>
</dbReference>
<sequence length="923" mass="102013">MTSPNAPEERWKRIEDLFAKATKLQRAERESFIRKHANNPEEMRELLDLVAFAFTQHGTGPISRAIGQAVHNSSENRNRNLIGRVIGQYMIVSVLGRGGSGTVYLGERADKQYSAQVAVKIIDESAAASFGLRFRAERQILASLNHPNIARLLDAGETETHQPYLVMEYIHGEPVDQYCDRKQLDLRARLELFLQVCGAVQYAHQNLIVHRDIKPANILVTGEAVPKLLDFGIAKLLDASDVTKPSDLTRMNDRLLTPEYASPEQILGKPVTTASDVYSLGVVLYQLLTGLRPYTLSSSSASQLELERAICVTDPMRPSAAVHASKTAAPSEDEPSIATLAAARGTTPDKLERSLNGDLDAIIMRALRKESQARYSSVEQLMADIRHHLSSEPVQARQGNWVYYTNRFVRRNRLAVAASASFVMFLIGVSAVMSYQRSQTEAALVLATQEKERAEKVSGFMRNMFAAADPFVNFGREQTARDVLDQASRSIETDLGEQPEVRSPLLETIGVAYRRMGLPDRAIPQLESALRLQRQLQPGNNPRTASLLIELAIATREAGQFKQSDQLFTEAQQMTQLSGETDPEVTATLLVENGRLENLRSNTAQAYQSFTKALQLMRQARGPRDPEVGSILSELANILAWSDDLAGAEAAAREAVDIYRDVAELYPDRIKADYHLGEILLYQGRVSEAAPIFERTLTAQRLLYKSNSKVADTLASLAQVRMAQGDPKSAEGLVREALSAHHDSGSTAYGKIGYLQTMLGTVLIKQSKFADAEEVLRSTLDLFAKSLPPDHEYVASAEHYLGEALAAGGKLADAEAAFTASMNRWKRTDAPEWRSARSASALGEVLHREGRNDDAERYLVSSLRVITSSSGVDRDTIEKARERISRFYTETNQRRKLDAMVLGTQPVYQGNKTVPSQAAKPST</sequence>
<protein>
    <submittedName>
        <fullName evidence="7">Tetratricopeptide repeat protein</fullName>
    </submittedName>
</protein>
<accession>A0ABV8SP64</accession>
<dbReference type="Pfam" id="PF13424">
    <property type="entry name" value="TPR_12"/>
    <property type="match status" value="1"/>
</dbReference>
<keyword evidence="4 5" id="KW-0067">ATP-binding</keyword>
<evidence type="ECO:0000259" key="6">
    <source>
        <dbReference type="PROSITE" id="PS50011"/>
    </source>
</evidence>
<keyword evidence="3" id="KW-0418">Kinase</keyword>
<evidence type="ECO:0000256" key="3">
    <source>
        <dbReference type="ARBA" id="ARBA00022777"/>
    </source>
</evidence>
<evidence type="ECO:0000256" key="4">
    <source>
        <dbReference type="ARBA" id="ARBA00022840"/>
    </source>
</evidence>
<dbReference type="InterPro" id="IPR000719">
    <property type="entry name" value="Prot_kinase_dom"/>
</dbReference>
<reference evidence="8" key="1">
    <citation type="journal article" date="2019" name="Int. J. Syst. Evol. Microbiol.">
        <title>The Global Catalogue of Microorganisms (GCM) 10K type strain sequencing project: providing services to taxonomists for standard genome sequencing and annotation.</title>
        <authorList>
            <consortium name="The Broad Institute Genomics Platform"/>
            <consortium name="The Broad Institute Genome Sequencing Center for Infectious Disease"/>
            <person name="Wu L."/>
            <person name="Ma J."/>
        </authorList>
    </citation>
    <scope>NUCLEOTIDE SEQUENCE [LARGE SCALE GENOMIC DNA]</scope>
    <source>
        <strain evidence="8">CGMCC 1.10759</strain>
    </source>
</reference>
<dbReference type="RefSeq" id="WP_380596204.1">
    <property type="nucleotide sequence ID" value="NZ_JBHSDU010000003.1"/>
</dbReference>
<gene>
    <name evidence="7" type="ORF">ACFPN2_08625</name>
</gene>
<dbReference type="PROSITE" id="PS50011">
    <property type="entry name" value="PROTEIN_KINASE_DOM"/>
    <property type="match status" value="1"/>
</dbReference>
<dbReference type="Gene3D" id="3.30.200.20">
    <property type="entry name" value="Phosphorylase Kinase, domain 1"/>
    <property type="match status" value="1"/>
</dbReference>
<dbReference type="Gene3D" id="1.25.40.10">
    <property type="entry name" value="Tetratricopeptide repeat domain"/>
    <property type="match status" value="3"/>
</dbReference>
<dbReference type="SUPFAM" id="SSF56112">
    <property type="entry name" value="Protein kinase-like (PK-like)"/>
    <property type="match status" value="1"/>
</dbReference>
<dbReference type="PROSITE" id="PS00108">
    <property type="entry name" value="PROTEIN_KINASE_ST"/>
    <property type="match status" value="1"/>
</dbReference>
<dbReference type="Proteomes" id="UP001595904">
    <property type="component" value="Unassembled WGS sequence"/>
</dbReference>
<dbReference type="InterPro" id="IPR017441">
    <property type="entry name" value="Protein_kinase_ATP_BS"/>
</dbReference>
<proteinExistence type="predicted"/>
<dbReference type="InterPro" id="IPR041617">
    <property type="entry name" value="TPR_MalT"/>
</dbReference>
<evidence type="ECO:0000313" key="7">
    <source>
        <dbReference type="EMBL" id="MFC4309141.1"/>
    </source>
</evidence>
<evidence type="ECO:0000256" key="1">
    <source>
        <dbReference type="ARBA" id="ARBA00022679"/>
    </source>
</evidence>
<dbReference type="InterPro" id="IPR008271">
    <property type="entry name" value="Ser/Thr_kinase_AS"/>
</dbReference>
<evidence type="ECO:0000256" key="2">
    <source>
        <dbReference type="ARBA" id="ARBA00022741"/>
    </source>
</evidence>
<dbReference type="InterPro" id="IPR019734">
    <property type="entry name" value="TPR_rpt"/>
</dbReference>
<dbReference type="SUPFAM" id="SSF48452">
    <property type="entry name" value="TPR-like"/>
    <property type="match status" value="2"/>
</dbReference>
<dbReference type="PANTHER" id="PTHR43289:SF34">
    <property type="entry name" value="SERINE_THREONINE-PROTEIN KINASE YBDM-RELATED"/>
    <property type="match status" value="1"/>
</dbReference>
<feature type="binding site" evidence="5">
    <location>
        <position position="120"/>
    </location>
    <ligand>
        <name>ATP</name>
        <dbReference type="ChEBI" id="CHEBI:30616"/>
    </ligand>
</feature>
<evidence type="ECO:0000256" key="5">
    <source>
        <dbReference type="PROSITE-ProRule" id="PRU10141"/>
    </source>
</evidence>
<comment type="caution">
    <text evidence="7">The sequence shown here is derived from an EMBL/GenBank/DDBJ whole genome shotgun (WGS) entry which is preliminary data.</text>
</comment>
<keyword evidence="1" id="KW-0808">Transferase</keyword>
<name>A0ABV8SP64_9GAMM</name>
<feature type="domain" description="Protein kinase" evidence="6">
    <location>
        <begin position="89"/>
        <end position="390"/>
    </location>
</feature>
<dbReference type="Pfam" id="PF17874">
    <property type="entry name" value="TPR_MalT"/>
    <property type="match status" value="1"/>
</dbReference>
<dbReference type="EMBL" id="JBHSDU010000003">
    <property type="protein sequence ID" value="MFC4309141.1"/>
    <property type="molecule type" value="Genomic_DNA"/>
</dbReference>
<evidence type="ECO:0000313" key="8">
    <source>
        <dbReference type="Proteomes" id="UP001595904"/>
    </source>
</evidence>
<dbReference type="PANTHER" id="PTHR43289">
    <property type="entry name" value="MITOGEN-ACTIVATED PROTEIN KINASE KINASE KINASE 20-RELATED"/>
    <property type="match status" value="1"/>
</dbReference>
<keyword evidence="8" id="KW-1185">Reference proteome</keyword>
<keyword evidence="2 5" id="KW-0547">Nucleotide-binding</keyword>
<dbReference type="CDD" id="cd14014">
    <property type="entry name" value="STKc_PknB_like"/>
    <property type="match status" value="1"/>
</dbReference>
<organism evidence="7 8">
    <name type="scientific">Steroidobacter flavus</name>
    <dbReference type="NCBI Taxonomy" id="1842136"/>
    <lineage>
        <taxon>Bacteria</taxon>
        <taxon>Pseudomonadati</taxon>
        <taxon>Pseudomonadota</taxon>
        <taxon>Gammaproteobacteria</taxon>
        <taxon>Steroidobacterales</taxon>
        <taxon>Steroidobacteraceae</taxon>
        <taxon>Steroidobacter</taxon>
    </lineage>
</organism>
<dbReference type="SMART" id="SM00220">
    <property type="entry name" value="S_TKc"/>
    <property type="match status" value="1"/>
</dbReference>